<organism evidence="1 2">
    <name type="scientific">Prosthecobacter dejongeii</name>
    <dbReference type="NCBI Taxonomy" id="48465"/>
    <lineage>
        <taxon>Bacteria</taxon>
        <taxon>Pseudomonadati</taxon>
        <taxon>Verrucomicrobiota</taxon>
        <taxon>Verrucomicrobiia</taxon>
        <taxon>Verrucomicrobiales</taxon>
        <taxon>Verrucomicrobiaceae</taxon>
        <taxon>Prosthecobacter</taxon>
    </lineage>
</organism>
<sequence>MHTEYDIQYALENTQVLHEPDRRIDTFGSTQFEFQLVTELMDSVNTTRIRQGKLTAEKPLILRPDPAAIADFDFDGFGPQGDAFGEFLKANLHRLAILKYGFKFKMDDMTEDLVHEPMEAVCGKLLEDIRVSGNPMRAVISGVDDTWEICLLKFTVEMIEKSQKINLFDFKRRGLLG</sequence>
<dbReference type="AlphaFoldDB" id="A0A7W8DPE0"/>
<accession>A0A7W8DPE0</accession>
<gene>
    <name evidence="1" type="ORF">HNQ64_001474</name>
</gene>
<dbReference type="Proteomes" id="UP000534294">
    <property type="component" value="Unassembled WGS sequence"/>
</dbReference>
<reference evidence="1 2" key="1">
    <citation type="submission" date="2020-08" db="EMBL/GenBank/DDBJ databases">
        <title>Genomic Encyclopedia of Type Strains, Phase IV (KMG-IV): sequencing the most valuable type-strain genomes for metagenomic binning, comparative biology and taxonomic classification.</title>
        <authorList>
            <person name="Goeker M."/>
        </authorList>
    </citation>
    <scope>NUCLEOTIDE SEQUENCE [LARGE SCALE GENOMIC DNA]</scope>
    <source>
        <strain evidence="1 2">DSM 12251</strain>
    </source>
</reference>
<evidence type="ECO:0000313" key="1">
    <source>
        <dbReference type="EMBL" id="MBB5037232.1"/>
    </source>
</evidence>
<name>A0A7W8DPE0_9BACT</name>
<comment type="caution">
    <text evidence="1">The sequence shown here is derived from an EMBL/GenBank/DDBJ whole genome shotgun (WGS) entry which is preliminary data.</text>
</comment>
<dbReference type="RefSeq" id="WP_184206936.1">
    <property type="nucleotide sequence ID" value="NZ_JACHIF010000002.1"/>
</dbReference>
<dbReference type="EMBL" id="JACHIF010000002">
    <property type="protein sequence ID" value="MBB5037232.1"/>
    <property type="molecule type" value="Genomic_DNA"/>
</dbReference>
<proteinExistence type="predicted"/>
<protein>
    <submittedName>
        <fullName evidence="1">Uncharacterized protein</fullName>
    </submittedName>
</protein>
<keyword evidence="2" id="KW-1185">Reference proteome</keyword>
<evidence type="ECO:0000313" key="2">
    <source>
        <dbReference type="Proteomes" id="UP000534294"/>
    </source>
</evidence>